<evidence type="ECO:0000313" key="3">
    <source>
        <dbReference type="Proteomes" id="UP000028547"/>
    </source>
</evidence>
<dbReference type="RefSeq" id="WP_043412101.1">
    <property type="nucleotide sequence ID" value="NZ_JPMI01000368.1"/>
</dbReference>
<evidence type="ECO:0008006" key="4">
    <source>
        <dbReference type="Google" id="ProtNLM"/>
    </source>
</evidence>
<reference evidence="2 3" key="1">
    <citation type="submission" date="2014-07" db="EMBL/GenBank/DDBJ databases">
        <title>Draft Genome Sequence of Gephyronic Acid Producer, Cystobacter violaceus Strain Cb vi76.</title>
        <authorList>
            <person name="Stevens D.C."/>
            <person name="Young J."/>
            <person name="Carmichael R."/>
            <person name="Tan J."/>
            <person name="Taylor R.E."/>
        </authorList>
    </citation>
    <scope>NUCLEOTIDE SEQUENCE [LARGE SCALE GENOMIC DNA]</scope>
    <source>
        <strain evidence="2 3">Cb vi76</strain>
    </source>
</reference>
<evidence type="ECO:0000313" key="2">
    <source>
        <dbReference type="EMBL" id="KFA87513.1"/>
    </source>
</evidence>
<dbReference type="PROSITE" id="PS51257">
    <property type="entry name" value="PROKAR_LIPOPROTEIN"/>
    <property type="match status" value="1"/>
</dbReference>
<dbReference type="AlphaFoldDB" id="A0A084SGC8"/>
<accession>A0A084SGC8</accession>
<protein>
    <recommendedName>
        <fullName evidence="4">Lipoprotein</fullName>
    </recommendedName>
</protein>
<gene>
    <name evidence="2" type="ORF">Q664_47340</name>
</gene>
<dbReference type="EMBL" id="JPMI01000368">
    <property type="protein sequence ID" value="KFA87513.1"/>
    <property type="molecule type" value="Genomic_DNA"/>
</dbReference>
<dbReference type="Proteomes" id="UP000028547">
    <property type="component" value="Unassembled WGS sequence"/>
</dbReference>
<feature type="chain" id="PRO_5001781166" description="Lipoprotein" evidence="1">
    <location>
        <begin position="26"/>
        <end position="246"/>
    </location>
</feature>
<proteinExistence type="predicted"/>
<comment type="caution">
    <text evidence="2">The sequence shown here is derived from an EMBL/GenBank/DDBJ whole genome shotgun (WGS) entry which is preliminary data.</text>
</comment>
<keyword evidence="1" id="KW-0732">Signal</keyword>
<feature type="signal peptide" evidence="1">
    <location>
        <begin position="1"/>
        <end position="25"/>
    </location>
</feature>
<sequence length="246" mass="27208">MRFVLSLSVATVLGLSCVTVRPSFAQSCGPACAAPVAPSTGEILVPAATRAGQLVGKIVQAIEVIQGFLNVSKFLDEAQKERAEKIIVECVKEAHFKVEEDLFGKGKSLPASDCEKPPTVKKKLAPDWARHLGILKHAVAFECIQQGLVQEFPNNFSIEPRYRKEEFTNDLMLTDRWVGSKRPDVVLHFTRNATRIQCIYELKFPCGNAQSNPWSEAVQRQMALYKALGGECEPVIITPQLELNGR</sequence>
<name>A0A084SGC8_9BACT</name>
<evidence type="ECO:0000256" key="1">
    <source>
        <dbReference type="SAM" id="SignalP"/>
    </source>
</evidence>
<organism evidence="2 3">
    <name type="scientific">Archangium violaceum Cb vi76</name>
    <dbReference type="NCBI Taxonomy" id="1406225"/>
    <lineage>
        <taxon>Bacteria</taxon>
        <taxon>Pseudomonadati</taxon>
        <taxon>Myxococcota</taxon>
        <taxon>Myxococcia</taxon>
        <taxon>Myxococcales</taxon>
        <taxon>Cystobacterineae</taxon>
        <taxon>Archangiaceae</taxon>
        <taxon>Archangium</taxon>
    </lineage>
</organism>